<reference evidence="3" key="1">
    <citation type="submission" date="2016-06" db="UniProtKB">
        <authorList>
            <consortium name="WormBaseParasite"/>
        </authorList>
    </citation>
    <scope>IDENTIFICATION</scope>
</reference>
<protein>
    <submittedName>
        <fullName evidence="1 3">Uncharacterized protein</fullName>
    </submittedName>
</protein>
<sequence>MDGHDITARILRQKLKSLMDFMVIAWQSCASSSNTHVDADEVVNYLTEYLDSFDLSGMPSQVPQLKIDCQSSCCKISTSQNFTIVRSLL</sequence>
<dbReference type="WBParaSite" id="nOo.2.0.1.t08783-RA">
    <property type="protein sequence ID" value="nOo.2.0.1.t08783-RA"/>
    <property type="gene ID" value="nOo.2.0.1.g08783"/>
</dbReference>
<evidence type="ECO:0000313" key="3">
    <source>
        <dbReference type="WBParaSite" id="nOo.2.0.1.t08783-RA"/>
    </source>
</evidence>
<keyword evidence="2" id="KW-1185">Reference proteome</keyword>
<gene>
    <name evidence="1" type="ORF">NOO_LOCUS8783</name>
</gene>
<evidence type="ECO:0000313" key="2">
    <source>
        <dbReference type="Proteomes" id="UP000271087"/>
    </source>
</evidence>
<dbReference type="AlphaFoldDB" id="A0A182EKZ4"/>
<organism evidence="3">
    <name type="scientific">Onchocerca ochengi</name>
    <name type="common">Filarial nematode worm</name>
    <dbReference type="NCBI Taxonomy" id="42157"/>
    <lineage>
        <taxon>Eukaryota</taxon>
        <taxon>Metazoa</taxon>
        <taxon>Ecdysozoa</taxon>
        <taxon>Nematoda</taxon>
        <taxon>Chromadorea</taxon>
        <taxon>Rhabditida</taxon>
        <taxon>Spirurina</taxon>
        <taxon>Spiruromorpha</taxon>
        <taxon>Filarioidea</taxon>
        <taxon>Onchocercidae</taxon>
        <taxon>Onchocerca</taxon>
    </lineage>
</organism>
<name>A0A182EKZ4_ONCOC</name>
<accession>A0A182EKZ4</accession>
<dbReference type="Proteomes" id="UP000271087">
    <property type="component" value="Unassembled WGS sequence"/>
</dbReference>
<proteinExistence type="predicted"/>
<dbReference type="EMBL" id="UYRW01003863">
    <property type="protein sequence ID" value="VDM91689.1"/>
    <property type="molecule type" value="Genomic_DNA"/>
</dbReference>
<evidence type="ECO:0000313" key="1">
    <source>
        <dbReference type="EMBL" id="VDM91689.1"/>
    </source>
</evidence>
<reference evidence="1 2" key="2">
    <citation type="submission" date="2018-08" db="EMBL/GenBank/DDBJ databases">
        <authorList>
            <person name="Laetsch R D."/>
            <person name="Stevens L."/>
            <person name="Kumar S."/>
            <person name="Blaxter L. M."/>
        </authorList>
    </citation>
    <scope>NUCLEOTIDE SEQUENCE [LARGE SCALE GENOMIC DNA]</scope>
</reference>